<dbReference type="EMBL" id="UFXQ01000001">
    <property type="protein sequence ID" value="STC68707.1"/>
    <property type="molecule type" value="Genomic_DNA"/>
</dbReference>
<name>A0A376CKJ0_9CORY</name>
<keyword evidence="2" id="KW-0662">Pyridine nucleotide biosynthesis</keyword>
<feature type="domain" description="Isochorismatase-like" evidence="8">
    <location>
        <begin position="5"/>
        <end position="191"/>
    </location>
</feature>
<dbReference type="Proteomes" id="UP000254467">
    <property type="component" value="Unassembled WGS sequence"/>
</dbReference>
<dbReference type="GO" id="GO:0046872">
    <property type="term" value="F:metal ion binding"/>
    <property type="evidence" value="ECO:0007669"/>
    <property type="project" value="UniProtKB-KW"/>
</dbReference>
<dbReference type="Gene3D" id="3.40.50.850">
    <property type="entry name" value="Isochorismatase-like"/>
    <property type="match status" value="1"/>
</dbReference>
<organism evidence="9 10">
    <name type="scientific">Corynebacterium pilosum</name>
    <dbReference type="NCBI Taxonomy" id="35756"/>
    <lineage>
        <taxon>Bacteria</taxon>
        <taxon>Bacillati</taxon>
        <taxon>Actinomycetota</taxon>
        <taxon>Actinomycetes</taxon>
        <taxon>Mycobacteriales</taxon>
        <taxon>Corynebacteriaceae</taxon>
        <taxon>Corynebacterium</taxon>
    </lineage>
</organism>
<comment type="similarity">
    <text evidence="1">Belongs to the isochorismatase family.</text>
</comment>
<evidence type="ECO:0000256" key="4">
    <source>
        <dbReference type="ARBA" id="ARBA00022801"/>
    </source>
</evidence>
<evidence type="ECO:0000256" key="5">
    <source>
        <dbReference type="ARBA" id="ARBA00037900"/>
    </source>
</evidence>
<dbReference type="RefSeq" id="WP_018582210.1">
    <property type="nucleotide sequence ID" value="NZ_UFXQ01000001.1"/>
</dbReference>
<dbReference type="PANTHER" id="PTHR11080">
    <property type="entry name" value="PYRAZINAMIDASE/NICOTINAMIDASE"/>
    <property type="match status" value="1"/>
</dbReference>
<dbReference type="InterPro" id="IPR036380">
    <property type="entry name" value="Isochorismatase-like_sf"/>
</dbReference>
<evidence type="ECO:0000256" key="3">
    <source>
        <dbReference type="ARBA" id="ARBA00022723"/>
    </source>
</evidence>
<comment type="pathway">
    <text evidence="5">Cofactor biosynthesis; nicotinate biosynthesis; nicotinate from nicotinamide: step 1/1.</text>
</comment>
<dbReference type="OrthoDB" id="9791276at2"/>
<keyword evidence="10" id="KW-1185">Reference proteome</keyword>
<proteinExistence type="inferred from homology"/>
<dbReference type="InterPro" id="IPR000868">
    <property type="entry name" value="Isochorismatase-like_dom"/>
</dbReference>
<dbReference type="AlphaFoldDB" id="A0A376CKJ0"/>
<dbReference type="PANTHER" id="PTHR11080:SF2">
    <property type="entry name" value="LD05707P"/>
    <property type="match status" value="1"/>
</dbReference>
<dbReference type="GO" id="GO:0008936">
    <property type="term" value="F:nicotinamidase activity"/>
    <property type="evidence" value="ECO:0007669"/>
    <property type="project" value="UniProtKB-EC"/>
</dbReference>
<evidence type="ECO:0000256" key="7">
    <source>
        <dbReference type="ARBA" id="ARBA00043224"/>
    </source>
</evidence>
<evidence type="ECO:0000259" key="8">
    <source>
        <dbReference type="Pfam" id="PF00857"/>
    </source>
</evidence>
<keyword evidence="4" id="KW-0378">Hydrolase</keyword>
<protein>
    <recommendedName>
        <fullName evidence="6">nicotinamidase</fullName>
        <ecNumber evidence="6">3.5.1.19</ecNumber>
    </recommendedName>
    <alternativeName>
        <fullName evidence="7">Nicotinamide deamidase</fullName>
    </alternativeName>
</protein>
<dbReference type="EC" id="3.5.1.19" evidence="6"/>
<evidence type="ECO:0000256" key="1">
    <source>
        <dbReference type="ARBA" id="ARBA00006336"/>
    </source>
</evidence>
<accession>A0A376CKJ0</accession>
<evidence type="ECO:0000256" key="6">
    <source>
        <dbReference type="ARBA" id="ARBA00039017"/>
    </source>
</evidence>
<keyword evidence="3" id="KW-0479">Metal-binding</keyword>
<evidence type="ECO:0000313" key="9">
    <source>
        <dbReference type="EMBL" id="STC68707.1"/>
    </source>
</evidence>
<gene>
    <name evidence="9" type="ORF">NCTC11862_00472</name>
</gene>
<dbReference type="Pfam" id="PF00857">
    <property type="entry name" value="Isochorismatase"/>
    <property type="match status" value="1"/>
</dbReference>
<reference evidence="9 10" key="1">
    <citation type="submission" date="2018-06" db="EMBL/GenBank/DDBJ databases">
        <authorList>
            <consortium name="Pathogen Informatics"/>
            <person name="Doyle S."/>
        </authorList>
    </citation>
    <scope>NUCLEOTIDE SEQUENCE [LARGE SCALE GENOMIC DNA]</scope>
    <source>
        <strain evidence="9 10">NCTC11862</strain>
    </source>
</reference>
<dbReference type="SUPFAM" id="SSF52499">
    <property type="entry name" value="Isochorismatase-like hydrolases"/>
    <property type="match status" value="1"/>
</dbReference>
<dbReference type="GO" id="GO:0019363">
    <property type="term" value="P:pyridine nucleotide biosynthetic process"/>
    <property type="evidence" value="ECO:0007669"/>
    <property type="project" value="UniProtKB-KW"/>
</dbReference>
<evidence type="ECO:0000256" key="2">
    <source>
        <dbReference type="ARBA" id="ARBA00022642"/>
    </source>
</evidence>
<evidence type="ECO:0000313" key="10">
    <source>
        <dbReference type="Proteomes" id="UP000254467"/>
    </source>
</evidence>
<sequence>MSTRALILVDVQNDFCTGSLATARGPEVANEIAGYLQSDTLPDYEAVVATQDWHIDPGAHFSEDPDFVDSWPVHCVAESSGAELHPALSSASIDAFFRKGAYEAAYSGFEGTLARDDNDKEAPSLSAWLRDRGIDTLDICGIATDHCVRATALDALKEGFQVRILSGMCAAVDDQRGDAALVELNTAGAELV</sequence>
<dbReference type="InterPro" id="IPR052347">
    <property type="entry name" value="Isochorismatase_Nicotinamidase"/>
</dbReference>
<dbReference type="STRING" id="35756.GCA_001044155_01788"/>